<evidence type="ECO:0000256" key="9">
    <source>
        <dbReference type="ARBA" id="ARBA00061380"/>
    </source>
</evidence>
<comment type="similarity">
    <text evidence="9">Belongs to the protein kinase superfamily. CMGC Ser/Thr protein kinase family. HIPK subfamily.</text>
</comment>
<evidence type="ECO:0000256" key="4">
    <source>
        <dbReference type="ARBA" id="ARBA00022741"/>
    </source>
</evidence>
<dbReference type="GeneID" id="129343018"/>
<feature type="compositionally biased region" description="Low complexity" evidence="11">
    <location>
        <begin position="626"/>
        <end position="637"/>
    </location>
</feature>
<accession>A0AA97KB82</accession>
<dbReference type="Gene3D" id="1.10.510.10">
    <property type="entry name" value="Transferase(Phosphotransferase) domain 1"/>
    <property type="match status" value="1"/>
</dbReference>
<dbReference type="KEGG" id="emc:129343018"/>
<evidence type="ECO:0000256" key="5">
    <source>
        <dbReference type="ARBA" id="ARBA00022777"/>
    </source>
</evidence>
<sequence length="714" mass="80355">MVTIESASDYYDVFEILGKGTFGEVVKSWKRSSGEMVAVKILKNDSYRSRIIKNELKLLQTMSEVDSEESHIVQFHEFFHDELKFYLVFELLEQNLFDFQKEHNFSPLPVRHIRTVTTQVLRALAKLKELSIIHADLKPENIMLVDQVRYPFRVKVIDFGSASIFNEVRYVKEPYIQSRFYRAPEILLGLPFCEKVDVWSLGCVMAELHLGWPLYPGNNEYDQIRYICETQGLPRPTLLNAARKAHLFFKRGQHQEAANTWQLKTPAEYLADTKVKSVERRKYVLKSLDQMETVNVHKMIYPDAEALAEYFDLRSMVELIKRMLTWDSHERITPSAALKHPYVSTQPLKQNYSLTQYYQICLRSLQESLNSSSKTGEEGMQLYGALEEEHFYAAQEPFQEGNTHSIQRTTSQMDDLSLAEAGQDLPLMVWEGGASRGLYEPFPGPAEAASGWRKTLHPNFPLHQEQEPILAYYRNRHSSPKHRRASRHTQSGLAFDNLILLGQSSPEEAADWEKRSDSSRTSLPESSAREGPGLSQGLRGSPTGQPLRVRGRGADSGKEPPGFEVPLPDSSATLLRQRNAAPLWASPPETQSRRPPDPGPGRAEGGALSPGGAAEKGLRSGRRGTAKGARAGRLATAQDGTDARSLLSLSPRQRAPPEVFEPAAAPLPGAHSWQPADKWLAEPRLERSALQAALHSPRARPALQPFLPHIASHQ</sequence>
<comment type="catalytic activity">
    <reaction evidence="7">
        <text>L-threonyl-[protein] + ATP = O-phospho-L-threonyl-[protein] + ADP + H(+)</text>
        <dbReference type="Rhea" id="RHEA:46608"/>
        <dbReference type="Rhea" id="RHEA-COMP:11060"/>
        <dbReference type="Rhea" id="RHEA-COMP:11605"/>
        <dbReference type="ChEBI" id="CHEBI:15378"/>
        <dbReference type="ChEBI" id="CHEBI:30013"/>
        <dbReference type="ChEBI" id="CHEBI:30616"/>
        <dbReference type="ChEBI" id="CHEBI:61977"/>
        <dbReference type="ChEBI" id="CHEBI:456216"/>
        <dbReference type="EC" id="2.7.11.1"/>
    </reaction>
</comment>
<evidence type="ECO:0000256" key="1">
    <source>
        <dbReference type="ARBA" id="ARBA00012513"/>
    </source>
</evidence>
<dbReference type="GO" id="GO:0004713">
    <property type="term" value="F:protein tyrosine kinase activity"/>
    <property type="evidence" value="ECO:0007669"/>
    <property type="project" value="TreeGrafter"/>
</dbReference>
<dbReference type="Pfam" id="PF00069">
    <property type="entry name" value="Pkinase"/>
    <property type="match status" value="1"/>
</dbReference>
<dbReference type="SMART" id="SM00220">
    <property type="entry name" value="S_TKc"/>
    <property type="match status" value="1"/>
</dbReference>
<organism evidence="13 14">
    <name type="scientific">Eublepharis macularius</name>
    <name type="common">Leopard gecko</name>
    <name type="synonym">Cyrtodactylus macularius</name>
    <dbReference type="NCBI Taxonomy" id="481883"/>
    <lineage>
        <taxon>Eukaryota</taxon>
        <taxon>Metazoa</taxon>
        <taxon>Chordata</taxon>
        <taxon>Craniata</taxon>
        <taxon>Vertebrata</taxon>
        <taxon>Euteleostomi</taxon>
        <taxon>Lepidosauria</taxon>
        <taxon>Squamata</taxon>
        <taxon>Bifurcata</taxon>
        <taxon>Gekkota</taxon>
        <taxon>Eublepharidae</taxon>
        <taxon>Eublepharinae</taxon>
        <taxon>Eublepharis</taxon>
    </lineage>
</organism>
<proteinExistence type="inferred from homology"/>
<dbReference type="InterPro" id="IPR008271">
    <property type="entry name" value="Ser/Thr_kinase_AS"/>
</dbReference>
<evidence type="ECO:0000313" key="14">
    <source>
        <dbReference type="RefSeq" id="XP_054854950.1"/>
    </source>
</evidence>
<reference evidence="14" key="1">
    <citation type="submission" date="2025-08" db="UniProtKB">
        <authorList>
            <consortium name="RefSeq"/>
        </authorList>
    </citation>
    <scope>IDENTIFICATION</scope>
    <source>
        <tissue evidence="14">Blood</tissue>
    </source>
</reference>
<dbReference type="PROSITE" id="PS00107">
    <property type="entry name" value="PROTEIN_KINASE_ATP"/>
    <property type="match status" value="1"/>
</dbReference>
<keyword evidence="14" id="KW-0238">DNA-binding</keyword>
<dbReference type="AlphaFoldDB" id="A0AA97KB82"/>
<dbReference type="GO" id="GO:0004674">
    <property type="term" value="F:protein serine/threonine kinase activity"/>
    <property type="evidence" value="ECO:0007669"/>
    <property type="project" value="UniProtKB-KW"/>
</dbReference>
<gene>
    <name evidence="14" type="primary">HIPK4</name>
</gene>
<keyword evidence="3" id="KW-0808">Transferase</keyword>
<evidence type="ECO:0000256" key="11">
    <source>
        <dbReference type="SAM" id="MobiDB-lite"/>
    </source>
</evidence>
<evidence type="ECO:0000256" key="7">
    <source>
        <dbReference type="ARBA" id="ARBA00047899"/>
    </source>
</evidence>
<keyword evidence="14" id="KW-0371">Homeobox</keyword>
<dbReference type="PANTHER" id="PTHR24058">
    <property type="entry name" value="DUAL SPECIFICITY PROTEIN KINASE"/>
    <property type="match status" value="1"/>
</dbReference>
<keyword evidence="5 14" id="KW-0418">Kinase</keyword>
<dbReference type="Proteomes" id="UP001190640">
    <property type="component" value="Chromosome 15"/>
</dbReference>
<dbReference type="InterPro" id="IPR050494">
    <property type="entry name" value="Ser_Thr_dual-spec_kinase"/>
</dbReference>
<dbReference type="Gene3D" id="3.30.200.20">
    <property type="entry name" value="Phosphorylase Kinase, domain 1"/>
    <property type="match status" value="1"/>
</dbReference>
<dbReference type="InterPro" id="IPR011009">
    <property type="entry name" value="Kinase-like_dom_sf"/>
</dbReference>
<dbReference type="GO" id="GO:0005524">
    <property type="term" value="F:ATP binding"/>
    <property type="evidence" value="ECO:0007669"/>
    <property type="project" value="UniProtKB-UniRule"/>
</dbReference>
<feature type="region of interest" description="Disordered" evidence="11">
    <location>
        <begin position="692"/>
        <end position="714"/>
    </location>
</feature>
<feature type="region of interest" description="Disordered" evidence="11">
    <location>
        <begin position="508"/>
        <end position="675"/>
    </location>
</feature>
<keyword evidence="4 10" id="KW-0547">Nucleotide-binding</keyword>
<evidence type="ECO:0000256" key="3">
    <source>
        <dbReference type="ARBA" id="ARBA00022679"/>
    </source>
</evidence>
<dbReference type="InterPro" id="IPR017441">
    <property type="entry name" value="Protein_kinase_ATP_BS"/>
</dbReference>
<evidence type="ECO:0000259" key="12">
    <source>
        <dbReference type="PROSITE" id="PS50011"/>
    </source>
</evidence>
<evidence type="ECO:0000313" key="13">
    <source>
        <dbReference type="Proteomes" id="UP001190640"/>
    </source>
</evidence>
<dbReference type="GO" id="GO:0005737">
    <property type="term" value="C:cytoplasm"/>
    <property type="evidence" value="ECO:0007669"/>
    <property type="project" value="TreeGrafter"/>
</dbReference>
<feature type="domain" description="Protein kinase" evidence="12">
    <location>
        <begin position="11"/>
        <end position="343"/>
    </location>
</feature>
<keyword evidence="6 10" id="KW-0067">ATP-binding</keyword>
<protein>
    <recommendedName>
        <fullName evidence="1">non-specific serine/threonine protein kinase</fullName>
        <ecNumber evidence="1">2.7.11.1</ecNumber>
    </recommendedName>
</protein>
<dbReference type="PROSITE" id="PS50011">
    <property type="entry name" value="PROTEIN_KINASE_DOM"/>
    <property type="match status" value="1"/>
</dbReference>
<dbReference type="PANTHER" id="PTHR24058:SF46">
    <property type="entry name" value="HOMEODOMAIN-INTERACTING PROTEIN KINASE 4"/>
    <property type="match status" value="1"/>
</dbReference>
<evidence type="ECO:0000256" key="6">
    <source>
        <dbReference type="ARBA" id="ARBA00022840"/>
    </source>
</evidence>
<feature type="compositionally biased region" description="Low complexity" evidence="11">
    <location>
        <begin position="656"/>
        <end position="668"/>
    </location>
</feature>
<evidence type="ECO:0000256" key="2">
    <source>
        <dbReference type="ARBA" id="ARBA00022527"/>
    </source>
</evidence>
<dbReference type="EC" id="2.7.11.1" evidence="1"/>
<name>A0AA97KB82_EUBMA</name>
<comment type="catalytic activity">
    <reaction evidence="8">
        <text>L-seryl-[protein] + ATP = O-phospho-L-seryl-[protein] + ADP + H(+)</text>
        <dbReference type="Rhea" id="RHEA:17989"/>
        <dbReference type="Rhea" id="RHEA-COMP:9863"/>
        <dbReference type="Rhea" id="RHEA-COMP:11604"/>
        <dbReference type="ChEBI" id="CHEBI:15378"/>
        <dbReference type="ChEBI" id="CHEBI:29999"/>
        <dbReference type="ChEBI" id="CHEBI:30616"/>
        <dbReference type="ChEBI" id="CHEBI:83421"/>
        <dbReference type="ChEBI" id="CHEBI:456216"/>
        <dbReference type="EC" id="2.7.11.1"/>
    </reaction>
</comment>
<feature type="binding site" evidence="10">
    <location>
        <position position="40"/>
    </location>
    <ligand>
        <name>ATP</name>
        <dbReference type="ChEBI" id="CHEBI:30616"/>
    </ligand>
</feature>
<dbReference type="SUPFAM" id="SSF56112">
    <property type="entry name" value="Protein kinase-like (PK-like)"/>
    <property type="match status" value="1"/>
</dbReference>
<dbReference type="GO" id="GO:0003677">
    <property type="term" value="F:DNA binding"/>
    <property type="evidence" value="ECO:0007669"/>
    <property type="project" value="UniProtKB-KW"/>
</dbReference>
<dbReference type="PROSITE" id="PS00108">
    <property type="entry name" value="PROTEIN_KINASE_ST"/>
    <property type="match status" value="1"/>
</dbReference>
<dbReference type="GO" id="GO:0005634">
    <property type="term" value="C:nucleus"/>
    <property type="evidence" value="ECO:0007669"/>
    <property type="project" value="TreeGrafter"/>
</dbReference>
<dbReference type="RefSeq" id="XP_054854950.1">
    <property type="nucleotide sequence ID" value="XM_054998975.1"/>
</dbReference>
<dbReference type="FunFam" id="1.10.510.10:FF:000029">
    <property type="entry name" value="Homeodomain-interacting protein kinase 2 isoform 1"/>
    <property type="match status" value="1"/>
</dbReference>
<dbReference type="CTD" id="147746"/>
<dbReference type="InterPro" id="IPR000719">
    <property type="entry name" value="Prot_kinase_dom"/>
</dbReference>
<keyword evidence="13" id="KW-1185">Reference proteome</keyword>
<keyword evidence="2" id="KW-0723">Serine/threonine-protein kinase</keyword>
<evidence type="ECO:0000256" key="8">
    <source>
        <dbReference type="ARBA" id="ARBA00048679"/>
    </source>
</evidence>
<evidence type="ECO:0000256" key="10">
    <source>
        <dbReference type="PROSITE-ProRule" id="PRU10141"/>
    </source>
</evidence>